<comment type="caution">
    <text evidence="1">The sequence shown here is derived from an EMBL/GenBank/DDBJ whole genome shotgun (WGS) entry which is preliminary data.</text>
</comment>
<gene>
    <name evidence="1" type="ORF">LCGC14_1416850</name>
</gene>
<protein>
    <submittedName>
        <fullName evidence="1">Uncharacterized protein</fullName>
    </submittedName>
</protein>
<dbReference type="EMBL" id="LAZR01009402">
    <property type="protein sequence ID" value="KKM72813.1"/>
    <property type="molecule type" value="Genomic_DNA"/>
</dbReference>
<proteinExistence type="predicted"/>
<reference evidence="1" key="1">
    <citation type="journal article" date="2015" name="Nature">
        <title>Complex archaea that bridge the gap between prokaryotes and eukaryotes.</title>
        <authorList>
            <person name="Spang A."/>
            <person name="Saw J.H."/>
            <person name="Jorgensen S.L."/>
            <person name="Zaremba-Niedzwiedzka K."/>
            <person name="Martijn J."/>
            <person name="Lind A.E."/>
            <person name="van Eijk R."/>
            <person name="Schleper C."/>
            <person name="Guy L."/>
            <person name="Ettema T.J."/>
        </authorList>
    </citation>
    <scope>NUCLEOTIDE SEQUENCE</scope>
</reference>
<accession>A0A0F9JT16</accession>
<dbReference type="AlphaFoldDB" id="A0A0F9JT16"/>
<organism evidence="1">
    <name type="scientific">marine sediment metagenome</name>
    <dbReference type="NCBI Taxonomy" id="412755"/>
    <lineage>
        <taxon>unclassified sequences</taxon>
        <taxon>metagenomes</taxon>
        <taxon>ecological metagenomes</taxon>
    </lineage>
</organism>
<name>A0A0F9JT16_9ZZZZ</name>
<evidence type="ECO:0000313" key="1">
    <source>
        <dbReference type="EMBL" id="KKM72813.1"/>
    </source>
</evidence>
<sequence>MKITIKNKEKHPKIIIWQSFPCGTMIEFNDGIRAMVIENVYGQKELLLLSHWLNGERFELARKYKTYPVAKILGTIKEIIVEK</sequence>